<evidence type="ECO:0000256" key="10">
    <source>
        <dbReference type="ARBA" id="ARBA00022989"/>
    </source>
</evidence>
<evidence type="ECO:0000256" key="3">
    <source>
        <dbReference type="ARBA" id="ARBA00022475"/>
    </source>
</evidence>
<evidence type="ECO:0000256" key="7">
    <source>
        <dbReference type="ARBA" id="ARBA00022692"/>
    </source>
</evidence>
<dbReference type="InterPro" id="IPR018365">
    <property type="entry name" value="Cell_cycle_FtsW-rel_CS"/>
</dbReference>
<evidence type="ECO:0000256" key="15">
    <source>
        <dbReference type="ARBA" id="ARBA00049902"/>
    </source>
</evidence>
<dbReference type="InterPro" id="IPR001182">
    <property type="entry name" value="FtsW/RodA"/>
</dbReference>
<dbReference type="STRING" id="51642.NSMM_610041"/>
<dbReference type="GO" id="GO:0071555">
    <property type="term" value="P:cell wall organization"/>
    <property type="evidence" value="ECO:0007669"/>
    <property type="project" value="UniProtKB-KW"/>
</dbReference>
<dbReference type="UniPathway" id="UPA00219"/>
<dbReference type="EMBL" id="FMWO01000071">
    <property type="protein sequence ID" value="SCZ86627.1"/>
    <property type="molecule type" value="Genomic_DNA"/>
</dbReference>
<dbReference type="HAMAP" id="MF_00913">
    <property type="entry name" value="PGT_FtsW_proteobact"/>
    <property type="match status" value="1"/>
</dbReference>
<feature type="transmembrane region" description="Helical" evidence="16">
    <location>
        <begin position="154"/>
        <end position="172"/>
    </location>
</feature>
<keyword evidence="6 16" id="KW-0808">Transferase</keyword>
<keyword evidence="5 16" id="KW-0328">Glycosyltransferase</keyword>
<dbReference type="Pfam" id="PF01098">
    <property type="entry name" value="FTSW_RODA_SPOVE"/>
    <property type="match status" value="1"/>
</dbReference>
<feature type="transmembrane region" description="Helical" evidence="16">
    <location>
        <begin position="178"/>
        <end position="195"/>
    </location>
</feature>
<evidence type="ECO:0000256" key="1">
    <source>
        <dbReference type="ARBA" id="ARBA00004651"/>
    </source>
</evidence>
<dbReference type="NCBIfam" id="TIGR02614">
    <property type="entry name" value="ftsW"/>
    <property type="match status" value="1"/>
</dbReference>
<dbReference type="InterPro" id="IPR013437">
    <property type="entry name" value="FtsW"/>
</dbReference>
<evidence type="ECO:0000256" key="5">
    <source>
        <dbReference type="ARBA" id="ARBA00022676"/>
    </source>
</evidence>
<dbReference type="GO" id="GO:0015648">
    <property type="term" value="F:lipid-linked peptidoglycan transporter activity"/>
    <property type="evidence" value="ECO:0007669"/>
    <property type="project" value="TreeGrafter"/>
</dbReference>
<keyword evidence="18" id="KW-1185">Reference proteome</keyword>
<evidence type="ECO:0000256" key="14">
    <source>
        <dbReference type="ARBA" id="ARBA00038053"/>
    </source>
</evidence>
<dbReference type="GO" id="GO:0009252">
    <property type="term" value="P:peptidoglycan biosynthetic process"/>
    <property type="evidence" value="ECO:0007669"/>
    <property type="project" value="UniProtKB-UniRule"/>
</dbReference>
<comment type="function">
    <text evidence="16">Peptidoglycan polymerase that is essential for cell division.</text>
</comment>
<reference evidence="17 18" key="1">
    <citation type="submission" date="2016-10" db="EMBL/GenBank/DDBJ databases">
        <authorList>
            <person name="de Groot N.N."/>
        </authorList>
    </citation>
    <scope>NUCLEOTIDE SEQUENCE [LARGE SCALE GENOMIC DNA]</scope>
    <source>
        <strain evidence="17">1</strain>
    </source>
</reference>
<name>A0A1G5SI10_9PROT</name>
<feature type="transmembrane region" description="Helical" evidence="16">
    <location>
        <begin position="21"/>
        <end position="42"/>
    </location>
</feature>
<keyword evidence="8 16" id="KW-0133">Cell shape</keyword>
<keyword evidence="12 16" id="KW-0131">Cell cycle</keyword>
<keyword evidence="3 16" id="KW-1003">Cell membrane</keyword>
<gene>
    <name evidence="16 17" type="primary">ftsW</name>
    <name evidence="17" type="ORF">NSMM_610041</name>
</gene>
<keyword evidence="16" id="KW-0997">Cell inner membrane</keyword>
<dbReference type="Proteomes" id="UP000198729">
    <property type="component" value="Unassembled WGS sequence"/>
</dbReference>
<keyword evidence="11 16" id="KW-0472">Membrane</keyword>
<evidence type="ECO:0000313" key="18">
    <source>
        <dbReference type="Proteomes" id="UP000198729"/>
    </source>
</evidence>
<keyword evidence="10 16" id="KW-1133">Transmembrane helix</keyword>
<keyword evidence="13 16" id="KW-0961">Cell wall biogenesis/degradation</keyword>
<evidence type="ECO:0000313" key="17">
    <source>
        <dbReference type="EMBL" id="SCZ86627.1"/>
    </source>
</evidence>
<evidence type="ECO:0000256" key="11">
    <source>
        <dbReference type="ARBA" id="ARBA00023136"/>
    </source>
</evidence>
<dbReference type="EC" id="2.4.99.28" evidence="16"/>
<dbReference type="RefSeq" id="WP_090287779.1">
    <property type="nucleotide sequence ID" value="NZ_FMWO01000071.1"/>
</dbReference>
<dbReference type="OrthoDB" id="9768187at2"/>
<dbReference type="PANTHER" id="PTHR30474">
    <property type="entry name" value="CELL CYCLE PROTEIN"/>
    <property type="match status" value="1"/>
</dbReference>
<comment type="similarity">
    <text evidence="14 16">Belongs to the SEDS family. FtsW subfamily.</text>
</comment>
<dbReference type="GO" id="GO:0005886">
    <property type="term" value="C:plasma membrane"/>
    <property type="evidence" value="ECO:0007669"/>
    <property type="project" value="UniProtKB-SubCell"/>
</dbReference>
<feature type="transmembrane region" description="Helical" evidence="16">
    <location>
        <begin position="319"/>
        <end position="338"/>
    </location>
</feature>
<evidence type="ECO:0000256" key="4">
    <source>
        <dbReference type="ARBA" id="ARBA00022618"/>
    </source>
</evidence>
<comment type="catalytic activity">
    <reaction evidence="15 16">
        <text>[GlcNAc-(1-&gt;4)-Mur2Ac(oyl-L-Ala-gamma-D-Glu-L-Lys-D-Ala-D-Ala)](n)-di-trans,octa-cis-undecaprenyl diphosphate + beta-D-GlcNAc-(1-&gt;4)-Mur2Ac(oyl-L-Ala-gamma-D-Glu-L-Lys-D-Ala-D-Ala)-di-trans,octa-cis-undecaprenyl diphosphate = [GlcNAc-(1-&gt;4)-Mur2Ac(oyl-L-Ala-gamma-D-Glu-L-Lys-D-Ala-D-Ala)](n+1)-di-trans,octa-cis-undecaprenyl diphosphate + di-trans,octa-cis-undecaprenyl diphosphate + H(+)</text>
        <dbReference type="Rhea" id="RHEA:23708"/>
        <dbReference type="Rhea" id="RHEA-COMP:9602"/>
        <dbReference type="Rhea" id="RHEA-COMP:9603"/>
        <dbReference type="ChEBI" id="CHEBI:15378"/>
        <dbReference type="ChEBI" id="CHEBI:58405"/>
        <dbReference type="ChEBI" id="CHEBI:60033"/>
        <dbReference type="ChEBI" id="CHEBI:78435"/>
        <dbReference type="EC" id="2.4.99.28"/>
    </reaction>
</comment>
<comment type="subcellular location">
    <subcellularLocation>
        <location evidence="16">Cell inner membrane</location>
        <topology evidence="16">Multi-pass membrane protein</topology>
    </subcellularLocation>
    <subcellularLocation>
        <location evidence="1">Cell membrane</location>
        <topology evidence="1">Multi-pass membrane protein</topology>
    </subcellularLocation>
    <text evidence="16">Localizes to the division septum.</text>
</comment>
<dbReference type="GO" id="GO:0032153">
    <property type="term" value="C:cell division site"/>
    <property type="evidence" value="ECO:0007669"/>
    <property type="project" value="UniProtKB-UniRule"/>
</dbReference>
<keyword evidence="7 16" id="KW-0812">Transmembrane</keyword>
<evidence type="ECO:0000256" key="16">
    <source>
        <dbReference type="HAMAP-Rule" id="MF_00913"/>
    </source>
</evidence>
<feature type="transmembrane region" description="Helical" evidence="16">
    <location>
        <begin position="62"/>
        <end position="80"/>
    </location>
</feature>
<comment type="pathway">
    <text evidence="2 16">Cell wall biogenesis; peptidoglycan biosynthesis.</text>
</comment>
<dbReference type="GO" id="GO:0043093">
    <property type="term" value="P:FtsZ-dependent cytokinesis"/>
    <property type="evidence" value="ECO:0007669"/>
    <property type="project" value="UniProtKB-UniRule"/>
</dbReference>
<feature type="transmembrane region" description="Helical" evidence="16">
    <location>
        <begin position="287"/>
        <end position="307"/>
    </location>
</feature>
<evidence type="ECO:0000256" key="9">
    <source>
        <dbReference type="ARBA" id="ARBA00022984"/>
    </source>
</evidence>
<evidence type="ECO:0000256" key="8">
    <source>
        <dbReference type="ARBA" id="ARBA00022960"/>
    </source>
</evidence>
<dbReference type="PROSITE" id="PS00428">
    <property type="entry name" value="FTSW_RODA_SPOVE"/>
    <property type="match status" value="1"/>
</dbReference>
<evidence type="ECO:0000256" key="13">
    <source>
        <dbReference type="ARBA" id="ARBA00023316"/>
    </source>
</evidence>
<sequence>MLTSPTTPDTPSKTNKSSTDLVLIWTVLFLLGLGLVMMYSASIAIAEAEQETRSAYYYLEKQGIAILCGVFVGLIIFHLLPMERLRIFCPLLLLGGLALLLLVLVPGVGREINGSYRWIPLGVTNFQPSELIKLLMVIFTADYAVRRHAHLNHLFRGILPVLVILMILAGLLLMQKDYGALFVITLVMVSILFMSGMSLRSFLMLAGMGVILFTLAIWIEPYRMVRIATFMDPWDDPFNKGYQLSHALIAFGLGEWFGVGLGGSVEKLHYLPEAHTDFMLAVLAEELGFLGVATVMVLFASLLLRAFRIGRTAQELGDHFGALVAYGIGTWFALQAFVNMGVNMGLLPTKGLTLPFMSYGGSSMVVCCITIALLLRIDWENRQKPSGRGI</sequence>
<dbReference type="PANTHER" id="PTHR30474:SF2">
    <property type="entry name" value="PEPTIDOGLYCAN GLYCOSYLTRANSFERASE FTSW-RELATED"/>
    <property type="match status" value="1"/>
</dbReference>
<feature type="transmembrane region" description="Helical" evidence="16">
    <location>
        <begin position="358"/>
        <end position="375"/>
    </location>
</feature>
<keyword evidence="4 16" id="KW-0132">Cell division</keyword>
<dbReference type="GO" id="GO:0008360">
    <property type="term" value="P:regulation of cell shape"/>
    <property type="evidence" value="ECO:0007669"/>
    <property type="project" value="UniProtKB-KW"/>
</dbReference>
<feature type="transmembrane region" description="Helical" evidence="16">
    <location>
        <begin position="202"/>
        <end position="219"/>
    </location>
</feature>
<keyword evidence="9 16" id="KW-0573">Peptidoglycan synthesis</keyword>
<proteinExistence type="inferred from homology"/>
<feature type="transmembrane region" description="Helical" evidence="16">
    <location>
        <begin position="87"/>
        <end position="106"/>
    </location>
</feature>
<protein>
    <recommendedName>
        <fullName evidence="16">Probable peptidoglycan glycosyltransferase FtsW</fullName>
        <shortName evidence="16">PGT</shortName>
        <ecNumber evidence="16">2.4.99.28</ecNumber>
    </recommendedName>
    <alternativeName>
        <fullName evidence="16">Cell division protein FtsW</fullName>
    </alternativeName>
    <alternativeName>
        <fullName evidence="16">Cell wall polymerase</fullName>
    </alternativeName>
    <alternativeName>
        <fullName evidence="16">Peptidoglycan polymerase</fullName>
        <shortName evidence="16">PG polymerase</shortName>
    </alternativeName>
</protein>
<evidence type="ECO:0000256" key="12">
    <source>
        <dbReference type="ARBA" id="ARBA00023306"/>
    </source>
</evidence>
<accession>A0A1G5SI10</accession>
<evidence type="ECO:0000256" key="6">
    <source>
        <dbReference type="ARBA" id="ARBA00022679"/>
    </source>
</evidence>
<evidence type="ECO:0000256" key="2">
    <source>
        <dbReference type="ARBA" id="ARBA00004752"/>
    </source>
</evidence>
<dbReference type="GO" id="GO:0008955">
    <property type="term" value="F:peptidoglycan glycosyltransferase activity"/>
    <property type="evidence" value="ECO:0007669"/>
    <property type="project" value="UniProtKB-UniRule"/>
</dbReference>
<dbReference type="AlphaFoldDB" id="A0A1G5SI10"/>
<organism evidence="17 18">
    <name type="scientific">Nitrosomonas mobilis</name>
    <dbReference type="NCBI Taxonomy" id="51642"/>
    <lineage>
        <taxon>Bacteria</taxon>
        <taxon>Pseudomonadati</taxon>
        <taxon>Pseudomonadota</taxon>
        <taxon>Betaproteobacteria</taxon>
        <taxon>Nitrosomonadales</taxon>
        <taxon>Nitrosomonadaceae</taxon>
        <taxon>Nitrosomonas</taxon>
    </lineage>
</organism>